<evidence type="ECO:0000256" key="4">
    <source>
        <dbReference type="ARBA" id="ARBA00041531"/>
    </source>
</evidence>
<feature type="non-terminal residue" evidence="7">
    <location>
        <position position="193"/>
    </location>
</feature>
<evidence type="ECO:0000313" key="7">
    <source>
        <dbReference type="EMBL" id="RZC32975.1"/>
    </source>
</evidence>
<keyword evidence="8" id="KW-1185">Reference proteome</keyword>
<dbReference type="EC" id="3.1.1.29" evidence="1"/>
<dbReference type="PROSITE" id="PS00745">
    <property type="entry name" value="RF_PROK_I"/>
    <property type="match status" value="1"/>
</dbReference>
<dbReference type="AlphaFoldDB" id="A0A482VJK4"/>
<evidence type="ECO:0000256" key="1">
    <source>
        <dbReference type="ARBA" id="ARBA00013260"/>
    </source>
</evidence>
<dbReference type="EMBL" id="QDEB01093059">
    <property type="protein sequence ID" value="RZC32975.1"/>
    <property type="molecule type" value="Genomic_DNA"/>
</dbReference>
<dbReference type="OrthoDB" id="270639at2759"/>
<dbReference type="Proteomes" id="UP000292052">
    <property type="component" value="Unassembled WGS sequence"/>
</dbReference>
<reference evidence="7 8" key="1">
    <citation type="submission" date="2017-03" db="EMBL/GenBank/DDBJ databases">
        <title>Genome of the blue death feigning beetle - Asbolus verrucosus.</title>
        <authorList>
            <person name="Rider S.D."/>
        </authorList>
    </citation>
    <scope>NUCLEOTIDE SEQUENCE [LARGE SCALE GENOMIC DNA]</scope>
    <source>
        <strain evidence="7">Butters</strain>
        <tissue evidence="7">Head and leg muscle</tissue>
    </source>
</reference>
<feature type="region of interest" description="Disordered" evidence="5">
    <location>
        <begin position="173"/>
        <end position="193"/>
    </location>
</feature>
<accession>A0A482VJK4</accession>
<dbReference type="PANTHER" id="PTHR11075">
    <property type="entry name" value="PEPTIDE CHAIN RELEASE FACTOR"/>
    <property type="match status" value="1"/>
</dbReference>
<organism evidence="7 8">
    <name type="scientific">Asbolus verrucosus</name>
    <name type="common">Desert ironclad beetle</name>
    <dbReference type="NCBI Taxonomy" id="1661398"/>
    <lineage>
        <taxon>Eukaryota</taxon>
        <taxon>Metazoa</taxon>
        <taxon>Ecdysozoa</taxon>
        <taxon>Arthropoda</taxon>
        <taxon>Hexapoda</taxon>
        <taxon>Insecta</taxon>
        <taxon>Pterygota</taxon>
        <taxon>Neoptera</taxon>
        <taxon>Endopterygota</taxon>
        <taxon>Coleoptera</taxon>
        <taxon>Polyphaga</taxon>
        <taxon>Cucujiformia</taxon>
        <taxon>Tenebrionidae</taxon>
        <taxon>Pimeliinae</taxon>
        <taxon>Asbolus</taxon>
    </lineage>
</organism>
<dbReference type="GO" id="GO:0016150">
    <property type="term" value="F:translation release factor activity, codon nonspecific"/>
    <property type="evidence" value="ECO:0007669"/>
    <property type="project" value="TreeGrafter"/>
</dbReference>
<evidence type="ECO:0000256" key="2">
    <source>
        <dbReference type="ARBA" id="ARBA00038225"/>
    </source>
</evidence>
<dbReference type="InterPro" id="IPR052104">
    <property type="entry name" value="Mito_Release_Factor_mL62"/>
</dbReference>
<dbReference type="InterPro" id="IPR000352">
    <property type="entry name" value="Pep_chain_release_fac_I"/>
</dbReference>
<dbReference type="SUPFAM" id="SSF110916">
    <property type="entry name" value="Peptidyl-tRNA hydrolase domain-like"/>
    <property type="match status" value="1"/>
</dbReference>
<proteinExistence type="inferred from homology"/>
<dbReference type="Pfam" id="PF00472">
    <property type="entry name" value="RF-1"/>
    <property type="match status" value="1"/>
</dbReference>
<evidence type="ECO:0000259" key="6">
    <source>
        <dbReference type="PROSITE" id="PS00745"/>
    </source>
</evidence>
<dbReference type="GO" id="GO:0004045">
    <property type="term" value="F:peptidyl-tRNA hydrolase activity"/>
    <property type="evidence" value="ECO:0007669"/>
    <property type="project" value="UniProtKB-EC"/>
</dbReference>
<dbReference type="FunFam" id="3.30.160.20:FF:000046">
    <property type="entry name" value="Peptidyl-tRNA hydrolase ICT1"/>
    <property type="match status" value="1"/>
</dbReference>
<evidence type="ECO:0000313" key="8">
    <source>
        <dbReference type="Proteomes" id="UP000292052"/>
    </source>
</evidence>
<dbReference type="Gene3D" id="3.30.160.20">
    <property type="match status" value="1"/>
</dbReference>
<dbReference type="GO" id="GO:0070126">
    <property type="term" value="P:mitochondrial translational termination"/>
    <property type="evidence" value="ECO:0007669"/>
    <property type="project" value="TreeGrafter"/>
</dbReference>
<keyword evidence="7" id="KW-0378">Hydrolase</keyword>
<feature type="domain" description="Prokaryotic-type class I peptide chain release factors" evidence="6">
    <location>
        <begin position="71"/>
        <end position="87"/>
    </location>
</feature>
<name>A0A482VJK4_ASBVE</name>
<protein>
    <recommendedName>
        <fullName evidence="3">Large ribosomal subunit protein mL62</fullName>
        <ecNumber evidence="1">3.1.1.29</ecNumber>
    </recommendedName>
    <alternativeName>
        <fullName evidence="4">Peptidyl-tRNA hydrolase ICT1, mitochondrial</fullName>
    </alternativeName>
</protein>
<evidence type="ECO:0000256" key="3">
    <source>
        <dbReference type="ARBA" id="ARBA00039441"/>
    </source>
</evidence>
<dbReference type="PANTHER" id="PTHR11075:SF54">
    <property type="entry name" value="LARGE RIBOSOMAL SUBUNIT PROTEIN ML62"/>
    <property type="match status" value="1"/>
</dbReference>
<sequence length="193" mass="22299">MSNFWQNFVKIAWRVPPVRLYSSTGYKSAISLENLYPGSSLKLTTPKPPNQEQEKFTGYIPIEELDITYSRSTGPGGQNVNKVNTKVEIKFHVNKATWINEDIKIKLAEKFKNKITKEGFAIFRSDLTRSQQLNLADCLEKIRASVRSCEIEETKPPEETEEKIRRRLERASRERLALKRGRSQVKSDRQAPQ</sequence>
<gene>
    <name evidence="7" type="ORF">BDFB_001717</name>
</gene>
<comment type="caution">
    <text evidence="7">The sequence shown here is derived from an EMBL/GenBank/DDBJ whole genome shotgun (WGS) entry which is preliminary data.</text>
</comment>
<comment type="similarity">
    <text evidence="2">Belongs to the prokaryotic/mitochondrial release factor family. Mitochondrion-specific ribosomal protein mL62 subfamily.</text>
</comment>
<dbReference type="STRING" id="1661398.A0A482VJK4"/>
<dbReference type="GO" id="GO:0005762">
    <property type="term" value="C:mitochondrial large ribosomal subunit"/>
    <property type="evidence" value="ECO:0007669"/>
    <property type="project" value="TreeGrafter"/>
</dbReference>
<evidence type="ECO:0000256" key="5">
    <source>
        <dbReference type="SAM" id="MobiDB-lite"/>
    </source>
</evidence>